<organism evidence="1 2">
    <name type="scientific">Glossina austeni</name>
    <name type="common">Savannah tsetse fly</name>
    <dbReference type="NCBI Taxonomy" id="7395"/>
    <lineage>
        <taxon>Eukaryota</taxon>
        <taxon>Metazoa</taxon>
        <taxon>Ecdysozoa</taxon>
        <taxon>Arthropoda</taxon>
        <taxon>Hexapoda</taxon>
        <taxon>Insecta</taxon>
        <taxon>Pterygota</taxon>
        <taxon>Neoptera</taxon>
        <taxon>Endopterygota</taxon>
        <taxon>Diptera</taxon>
        <taxon>Brachycera</taxon>
        <taxon>Muscomorpha</taxon>
        <taxon>Hippoboscoidea</taxon>
        <taxon>Glossinidae</taxon>
        <taxon>Glossina</taxon>
    </lineage>
</organism>
<dbReference type="EnsemblMetazoa" id="GAUT013022-RA">
    <property type="protein sequence ID" value="GAUT013022-PA"/>
    <property type="gene ID" value="GAUT013022"/>
</dbReference>
<reference evidence="1" key="1">
    <citation type="submission" date="2020-05" db="UniProtKB">
        <authorList>
            <consortium name="EnsemblMetazoa"/>
        </authorList>
    </citation>
    <scope>IDENTIFICATION</scope>
    <source>
        <strain evidence="1">TTRI</strain>
    </source>
</reference>
<accession>A0A1A9URH7</accession>
<dbReference type="Proteomes" id="UP000078200">
    <property type="component" value="Unassembled WGS sequence"/>
</dbReference>
<evidence type="ECO:0000313" key="2">
    <source>
        <dbReference type="Proteomes" id="UP000078200"/>
    </source>
</evidence>
<dbReference type="AlphaFoldDB" id="A0A1A9URH7"/>
<sequence length="147" mass="16166">MEKRKNVQKRLKKFQVLKPLAFTNLELDLILEEAITELSLGEAITVFSSAAEMGFRNPDAICGFVCCLWNDDKCPKLNGYGVLALVVSVGDKLKMLLGRIILTPDVLATAKLLSNKLMLLLTSGKRLLTASKRTSEIGEGIVETRAE</sequence>
<name>A0A1A9URH7_GLOAU</name>
<dbReference type="VEuPathDB" id="VectorBase:GAUT013022"/>
<protein>
    <submittedName>
        <fullName evidence="1">Uncharacterized protein</fullName>
    </submittedName>
</protein>
<keyword evidence="2" id="KW-1185">Reference proteome</keyword>
<proteinExistence type="predicted"/>
<evidence type="ECO:0000313" key="1">
    <source>
        <dbReference type="EnsemblMetazoa" id="GAUT013022-PA"/>
    </source>
</evidence>